<dbReference type="GO" id="GO:0016491">
    <property type="term" value="F:oxidoreductase activity"/>
    <property type="evidence" value="ECO:0007669"/>
    <property type="project" value="UniProtKB-KW"/>
</dbReference>
<dbReference type="Proteomes" id="UP000711391">
    <property type="component" value="Unassembled WGS sequence"/>
</dbReference>
<evidence type="ECO:0000313" key="4">
    <source>
        <dbReference type="Proteomes" id="UP000711391"/>
    </source>
</evidence>
<proteinExistence type="inferred from homology"/>
<keyword evidence="2" id="KW-0560">Oxidoreductase</keyword>
<dbReference type="PANTHER" id="PTHR43899:SF13">
    <property type="entry name" value="RH59310P"/>
    <property type="match status" value="1"/>
</dbReference>
<dbReference type="Gene3D" id="3.40.50.720">
    <property type="entry name" value="NAD(P)-binding Rossmann-like Domain"/>
    <property type="match status" value="1"/>
</dbReference>
<dbReference type="AlphaFoldDB" id="A0A937I8D9"/>
<evidence type="ECO:0000256" key="1">
    <source>
        <dbReference type="ARBA" id="ARBA00006484"/>
    </source>
</evidence>
<name>A0A937I8D9_9GAMM</name>
<comment type="caution">
    <text evidence="3">The sequence shown here is derived from an EMBL/GenBank/DDBJ whole genome shotgun (WGS) entry which is preliminary data.</text>
</comment>
<dbReference type="PIRSF" id="PIRSF000126">
    <property type="entry name" value="11-beta-HSD1"/>
    <property type="match status" value="1"/>
</dbReference>
<dbReference type="InterPro" id="IPR036291">
    <property type="entry name" value="NAD(P)-bd_dom_sf"/>
</dbReference>
<dbReference type="PANTHER" id="PTHR43899">
    <property type="entry name" value="RH59310P"/>
    <property type="match status" value="1"/>
</dbReference>
<evidence type="ECO:0000313" key="3">
    <source>
        <dbReference type="EMBL" id="MBL6817791.1"/>
    </source>
</evidence>
<gene>
    <name evidence="3" type="ORF">ISQ64_00090</name>
</gene>
<dbReference type="CDD" id="cd05233">
    <property type="entry name" value="SDR_c"/>
    <property type="match status" value="1"/>
</dbReference>
<dbReference type="Pfam" id="PF00106">
    <property type="entry name" value="adh_short"/>
    <property type="match status" value="1"/>
</dbReference>
<dbReference type="PRINTS" id="PR00081">
    <property type="entry name" value="GDHRDH"/>
</dbReference>
<dbReference type="SUPFAM" id="SSF51735">
    <property type="entry name" value="NAD(P)-binding Rossmann-fold domains"/>
    <property type="match status" value="1"/>
</dbReference>
<comment type="similarity">
    <text evidence="1">Belongs to the short-chain dehydrogenases/reductases (SDR) family.</text>
</comment>
<dbReference type="InterPro" id="IPR002347">
    <property type="entry name" value="SDR_fam"/>
</dbReference>
<organism evidence="3 4">
    <name type="scientific">SAR86 cluster bacterium</name>
    <dbReference type="NCBI Taxonomy" id="2030880"/>
    <lineage>
        <taxon>Bacteria</taxon>
        <taxon>Pseudomonadati</taxon>
        <taxon>Pseudomonadota</taxon>
        <taxon>Gammaproteobacteria</taxon>
        <taxon>SAR86 cluster</taxon>
    </lineage>
</organism>
<reference evidence="3" key="1">
    <citation type="submission" date="2020-10" db="EMBL/GenBank/DDBJ databases">
        <title>Microbiome of the Black Sea water column analyzed by genome centric metagenomics.</title>
        <authorList>
            <person name="Cabello-Yeves P.J."/>
            <person name="Callieri C."/>
            <person name="Picazo A."/>
            <person name="Mehrshad M."/>
            <person name="Haro-Moreno J.M."/>
            <person name="Roda-Garcia J."/>
            <person name="Dzembekova N."/>
            <person name="Slabakova V."/>
            <person name="Slabakova N."/>
            <person name="Moncheva S."/>
            <person name="Rodriguez-Valera F."/>
        </authorList>
    </citation>
    <scope>NUCLEOTIDE SEQUENCE</scope>
    <source>
        <strain evidence="3">BS307-5m-G50</strain>
    </source>
</reference>
<dbReference type="EMBL" id="JADHQD010000001">
    <property type="protein sequence ID" value="MBL6817791.1"/>
    <property type="molecule type" value="Genomic_DNA"/>
</dbReference>
<protein>
    <submittedName>
        <fullName evidence="3">SDR family oxidoreductase</fullName>
    </submittedName>
</protein>
<dbReference type="InterPro" id="IPR051019">
    <property type="entry name" value="VLCFA-Steroid_DH"/>
</dbReference>
<sequence length="266" mass="29371">MNNSYALITGASSGIGLEIAKNLASKGFNLVITARREERLKKISNEISHEFNVHVDFIAVDLSNIDAPSNIFTFCKEKNYKVDVLINNAGYGIKTPFHETSMEDEENFIRVLGTSVIALTKIFLPSMIKENKGKIMIVSSVASFSPPSSIQALYGPIKTFMNRFSDSININYNHKGITSTALCPGFTVTEFHTASGVQDEMDRVPSFLKFSAKRIAQEGVDAMLSGKQICVPTKTYKTLVFFLKILPMSAFSKLGSKIAPGRYDQN</sequence>
<accession>A0A937I8D9</accession>
<evidence type="ECO:0000256" key="2">
    <source>
        <dbReference type="ARBA" id="ARBA00023002"/>
    </source>
</evidence>